<gene>
    <name evidence="1" type="primary">cinA</name>
    <name evidence="3" type="ORF">J2Z83_000125</name>
</gene>
<organism evidence="3 4">
    <name type="scientific">Virgibacillus natechei</name>
    <dbReference type="NCBI Taxonomy" id="1216297"/>
    <lineage>
        <taxon>Bacteria</taxon>
        <taxon>Bacillati</taxon>
        <taxon>Bacillota</taxon>
        <taxon>Bacilli</taxon>
        <taxon>Bacillales</taxon>
        <taxon>Bacillaceae</taxon>
        <taxon>Virgibacillus</taxon>
    </lineage>
</organism>
<dbReference type="CDD" id="cd00885">
    <property type="entry name" value="cinA"/>
    <property type="match status" value="1"/>
</dbReference>
<dbReference type="EMBL" id="JAGGKX010000001">
    <property type="protein sequence ID" value="MBP1968033.1"/>
    <property type="molecule type" value="Genomic_DNA"/>
</dbReference>
<dbReference type="InterPro" id="IPR036425">
    <property type="entry name" value="MoaB/Mog-like_dom_sf"/>
</dbReference>
<accession>A0ABS4IAY0</accession>
<dbReference type="SUPFAM" id="SSF53218">
    <property type="entry name" value="Molybdenum cofactor biosynthesis proteins"/>
    <property type="match status" value="1"/>
</dbReference>
<evidence type="ECO:0000256" key="1">
    <source>
        <dbReference type="HAMAP-Rule" id="MF_00226"/>
    </source>
</evidence>
<dbReference type="NCBIfam" id="TIGR00200">
    <property type="entry name" value="cinA_nterm"/>
    <property type="match status" value="1"/>
</dbReference>
<comment type="similarity">
    <text evidence="1">Belongs to the CinA family.</text>
</comment>
<dbReference type="InterPro" id="IPR001453">
    <property type="entry name" value="MoaB/Mog_dom"/>
</dbReference>
<dbReference type="NCBIfam" id="NF001813">
    <property type="entry name" value="PRK00549.1"/>
    <property type="match status" value="1"/>
</dbReference>
<dbReference type="SUPFAM" id="SSF142433">
    <property type="entry name" value="CinA-like"/>
    <property type="match status" value="1"/>
</dbReference>
<proteinExistence type="inferred from homology"/>
<protein>
    <recommendedName>
        <fullName evidence="1">Putative competence-damage inducible protein</fullName>
    </recommendedName>
</protein>
<dbReference type="PANTHER" id="PTHR13939">
    <property type="entry name" value="NICOTINAMIDE-NUCLEOTIDE AMIDOHYDROLASE PNCC"/>
    <property type="match status" value="1"/>
</dbReference>
<dbReference type="PANTHER" id="PTHR13939:SF0">
    <property type="entry name" value="NMN AMIDOHYDROLASE-LIKE PROTEIN YFAY"/>
    <property type="match status" value="1"/>
</dbReference>
<dbReference type="Gene3D" id="3.30.70.2860">
    <property type="match status" value="1"/>
</dbReference>
<dbReference type="InterPro" id="IPR050101">
    <property type="entry name" value="CinA"/>
</dbReference>
<dbReference type="GO" id="GO:0019159">
    <property type="term" value="F:nicotinamide-nucleotide amidase activity"/>
    <property type="evidence" value="ECO:0007669"/>
    <property type="project" value="UniProtKB-EC"/>
</dbReference>
<evidence type="ECO:0000313" key="3">
    <source>
        <dbReference type="EMBL" id="MBP1968033.1"/>
    </source>
</evidence>
<name>A0ABS4IAY0_9BACI</name>
<dbReference type="Pfam" id="PF02464">
    <property type="entry name" value="CinA"/>
    <property type="match status" value="1"/>
</dbReference>
<dbReference type="Pfam" id="PF18146">
    <property type="entry name" value="CinA_KH"/>
    <property type="match status" value="1"/>
</dbReference>
<dbReference type="HAMAP" id="MF_00226_B">
    <property type="entry name" value="CinA_B"/>
    <property type="match status" value="1"/>
</dbReference>
<comment type="caution">
    <text evidence="3">The sequence shown here is derived from an EMBL/GenBank/DDBJ whole genome shotgun (WGS) entry which is preliminary data.</text>
</comment>
<keyword evidence="4" id="KW-1185">Reference proteome</keyword>
<dbReference type="Pfam" id="PF00994">
    <property type="entry name" value="MoCF_biosynth"/>
    <property type="match status" value="1"/>
</dbReference>
<feature type="domain" description="MoaB/Mog" evidence="2">
    <location>
        <begin position="7"/>
        <end position="174"/>
    </location>
</feature>
<dbReference type="Proteomes" id="UP001519345">
    <property type="component" value="Unassembled WGS sequence"/>
</dbReference>
<keyword evidence="3" id="KW-0378">Hydrolase</keyword>
<evidence type="ECO:0000259" key="2">
    <source>
        <dbReference type="SMART" id="SM00852"/>
    </source>
</evidence>
<dbReference type="InterPro" id="IPR036653">
    <property type="entry name" value="CinA-like_C"/>
</dbReference>
<dbReference type="InterPro" id="IPR008135">
    <property type="entry name" value="Competence-induced_CinA"/>
</dbReference>
<dbReference type="Gene3D" id="3.90.950.20">
    <property type="entry name" value="CinA-like"/>
    <property type="match status" value="1"/>
</dbReference>
<dbReference type="SMART" id="SM00852">
    <property type="entry name" value="MoCF_biosynth"/>
    <property type="match status" value="1"/>
</dbReference>
<dbReference type="InterPro" id="IPR008136">
    <property type="entry name" value="CinA_C"/>
</dbReference>
<dbReference type="RefSeq" id="WP_209461275.1">
    <property type="nucleotide sequence ID" value="NZ_CP110224.1"/>
</dbReference>
<dbReference type="InterPro" id="IPR041424">
    <property type="entry name" value="CinA_KH"/>
</dbReference>
<sequence length="415" mass="45749">MKNVKAEFIAVGTELLLGQIANTNAQWLSQQLARYGINVYNHTVVGDNLYRVEDAFSEAQSRADIIIVTGGLGPTEDDLTREAFQQISDLEIMEHTPSMNKIEAFFEKQKSTMTPNNRRQARVFKGSEVLDNTVGMAPGMIVKYEQKTWIFLPGVPREMKQLVKSDVIPYLQKLTGNEEIIKSTILKFTGIGESSLEHELSDIIQAQSNPTIAPLAQDDSVVIRLTAKDRSKEKVDELLKGTKQEILAKVGSYFYGVDDQTIESQIVALLKKENKHIAVAESLTGGMLTDKLISVEGASSVCHGGIVCYDTTVKQDLLGVSKELIQNKGTISEECALVMAENVREKLNASIGISCTGVAGPDEVEGKSAGLVYIAICDDTGEKFVEKFNFQGNRNSIRRRTTLKSLEILFKHLKG</sequence>
<dbReference type="NCBIfam" id="TIGR00177">
    <property type="entry name" value="molyb_syn"/>
    <property type="match status" value="1"/>
</dbReference>
<dbReference type="Gene3D" id="3.40.980.10">
    <property type="entry name" value="MoaB/Mog-like domain"/>
    <property type="match status" value="1"/>
</dbReference>
<reference evidence="3 4" key="1">
    <citation type="submission" date="2021-03" db="EMBL/GenBank/DDBJ databases">
        <title>Genomic Encyclopedia of Type Strains, Phase IV (KMG-IV): sequencing the most valuable type-strain genomes for metagenomic binning, comparative biology and taxonomic classification.</title>
        <authorList>
            <person name="Goeker M."/>
        </authorList>
    </citation>
    <scope>NUCLEOTIDE SEQUENCE [LARGE SCALE GENOMIC DNA]</scope>
    <source>
        <strain evidence="3 4">DSM 25609</strain>
    </source>
</reference>
<dbReference type="PIRSF" id="PIRSF006728">
    <property type="entry name" value="CinA"/>
    <property type="match status" value="1"/>
</dbReference>
<evidence type="ECO:0000313" key="4">
    <source>
        <dbReference type="Proteomes" id="UP001519345"/>
    </source>
</evidence>
<dbReference type="NCBIfam" id="TIGR00199">
    <property type="entry name" value="PncC_domain"/>
    <property type="match status" value="1"/>
</dbReference>